<dbReference type="SUPFAM" id="SSF46689">
    <property type="entry name" value="Homeodomain-like"/>
    <property type="match status" value="1"/>
</dbReference>
<dbReference type="Pfam" id="PF13358">
    <property type="entry name" value="DDE_3"/>
    <property type="match status" value="1"/>
</dbReference>
<dbReference type="EMBL" id="JBBGAZ010000036">
    <property type="protein sequence ID" value="MEJ5220374.1"/>
    <property type="molecule type" value="Genomic_DNA"/>
</dbReference>
<dbReference type="InterPro" id="IPR047655">
    <property type="entry name" value="Transpos_IS630-like"/>
</dbReference>
<dbReference type="PANTHER" id="PTHR46564:SF1">
    <property type="entry name" value="TRANSPOSASE"/>
    <property type="match status" value="1"/>
</dbReference>
<evidence type="ECO:0000259" key="1">
    <source>
        <dbReference type="Pfam" id="PF13358"/>
    </source>
</evidence>
<dbReference type="Gene3D" id="3.30.420.10">
    <property type="entry name" value="Ribonuclease H-like superfamily/Ribonuclease H"/>
    <property type="match status" value="1"/>
</dbReference>
<dbReference type="PANTHER" id="PTHR46564">
    <property type="entry name" value="TRANSPOSASE"/>
    <property type="match status" value="1"/>
</dbReference>
<dbReference type="InterPro" id="IPR009057">
    <property type="entry name" value="Homeodomain-like_sf"/>
</dbReference>
<name>A0ABU8QLS1_9RHOB</name>
<evidence type="ECO:0000313" key="3">
    <source>
        <dbReference type="Proteomes" id="UP001368270"/>
    </source>
</evidence>
<dbReference type="InterPro" id="IPR038717">
    <property type="entry name" value="Tc1-like_DDE_dom"/>
</dbReference>
<comment type="caution">
    <text evidence="2">The sequence shown here is derived from an EMBL/GenBank/DDBJ whole genome shotgun (WGS) entry which is preliminary data.</text>
</comment>
<dbReference type="Proteomes" id="UP001368270">
    <property type="component" value="Unassembled WGS sequence"/>
</dbReference>
<keyword evidence="3" id="KW-1185">Reference proteome</keyword>
<dbReference type="InterPro" id="IPR036397">
    <property type="entry name" value="RNaseH_sf"/>
</dbReference>
<sequence>MPAPLPDALRARFQKLIEEGLSGRAAALRLKLSPATGARWRLAIRRTGAVKPAAQGRPKGKGKLDPHREFLFEVIAQDGDITMPELAVALYEATSVQAHPDAIGRFLRKLGFTYKKTLVATERRRAKVMKQREDWFKHRVPAVSAQPERVVFIDETSVKTNLTRQRGWSRRGDRLVMDAPFGLWGTQTFIAGLSVDAMIAPWVIKGAMDGPAFAAYVEKVLVPELEPSTVVILDNLATHKNAKAAKAMRDAGCWFLFLPPYSPDLNPIEMAFSKLKAHLRRIGARNFTDMFNALSEICDLYSPQECWNYFTAAGYVSN</sequence>
<organism evidence="2 3">
    <name type="scientific">Cognatishimia coralii</name>
    <dbReference type="NCBI Taxonomy" id="3083254"/>
    <lineage>
        <taxon>Bacteria</taxon>
        <taxon>Pseudomonadati</taxon>
        <taxon>Pseudomonadota</taxon>
        <taxon>Alphaproteobacteria</taxon>
        <taxon>Rhodobacterales</taxon>
        <taxon>Paracoccaceae</taxon>
        <taxon>Cognatishimia</taxon>
    </lineage>
</organism>
<reference evidence="2 3" key="1">
    <citation type="submission" date="2024-03" db="EMBL/GenBank/DDBJ databases">
        <title>Cognatishimia coralii sp. nov., a marine bacterium isolated from coral surrounding seawater.</title>
        <authorList>
            <person name="Liu X."/>
            <person name="Liu S."/>
            <person name="Sun H."/>
            <person name="Zhang Y."/>
        </authorList>
    </citation>
    <scope>NUCLEOTIDE SEQUENCE [LARGE SCALE GENOMIC DNA]</scope>
    <source>
        <strain evidence="2 3">D5M38</strain>
    </source>
</reference>
<dbReference type="NCBIfam" id="NF033545">
    <property type="entry name" value="transpos_IS630"/>
    <property type="match status" value="1"/>
</dbReference>
<proteinExistence type="predicted"/>
<dbReference type="RefSeq" id="WP_339404911.1">
    <property type="nucleotide sequence ID" value="NZ_JBBGAZ010000036.1"/>
</dbReference>
<evidence type="ECO:0000313" key="2">
    <source>
        <dbReference type="EMBL" id="MEJ5220374.1"/>
    </source>
</evidence>
<feature type="domain" description="Tc1-like transposase DDE" evidence="1">
    <location>
        <begin position="149"/>
        <end position="281"/>
    </location>
</feature>
<accession>A0ABU8QLS1</accession>
<protein>
    <submittedName>
        <fullName evidence="2">IS630 family transposase</fullName>
    </submittedName>
</protein>
<gene>
    <name evidence="2" type="ORF">WG622_19190</name>
</gene>